<sequence>MYPYLYYAFLLPTICYASMDHPPLVGGFTKPRPPDPHEVVAFKNLLTVQLPKHTGLLQQEVEDFQIKSLQTQPVSGINYILHINIPDGRCMVVHAHRQLPVHGGQLLMQEAEIMNCSD</sequence>
<dbReference type="AlphaFoldDB" id="A0AAV2TA44"/>
<comment type="caution">
    <text evidence="1">The sequence shown here is derived from an EMBL/GenBank/DDBJ whole genome shotgun (WGS) entry which is preliminary data.</text>
</comment>
<dbReference type="EMBL" id="CAXLJL010000123">
    <property type="protein sequence ID" value="CAL5132193.1"/>
    <property type="molecule type" value="Genomic_DNA"/>
</dbReference>
<protein>
    <submittedName>
        <fullName evidence="1">Uncharacterized protein</fullName>
    </submittedName>
</protein>
<dbReference type="Proteomes" id="UP001497525">
    <property type="component" value="Unassembled WGS sequence"/>
</dbReference>
<organism evidence="1 2">
    <name type="scientific">Calicophoron daubneyi</name>
    <name type="common">Rumen fluke</name>
    <name type="synonym">Paramphistomum daubneyi</name>
    <dbReference type="NCBI Taxonomy" id="300641"/>
    <lineage>
        <taxon>Eukaryota</taxon>
        <taxon>Metazoa</taxon>
        <taxon>Spiralia</taxon>
        <taxon>Lophotrochozoa</taxon>
        <taxon>Platyhelminthes</taxon>
        <taxon>Trematoda</taxon>
        <taxon>Digenea</taxon>
        <taxon>Plagiorchiida</taxon>
        <taxon>Pronocephalata</taxon>
        <taxon>Paramphistomoidea</taxon>
        <taxon>Paramphistomidae</taxon>
        <taxon>Calicophoron</taxon>
    </lineage>
</organism>
<gene>
    <name evidence="1" type="ORF">CDAUBV1_LOCUS5036</name>
</gene>
<proteinExistence type="predicted"/>
<dbReference type="SUPFAM" id="SSF54403">
    <property type="entry name" value="Cystatin/monellin"/>
    <property type="match status" value="1"/>
</dbReference>
<dbReference type="Gene3D" id="3.10.450.10">
    <property type="match status" value="1"/>
</dbReference>
<evidence type="ECO:0000313" key="2">
    <source>
        <dbReference type="Proteomes" id="UP001497525"/>
    </source>
</evidence>
<dbReference type="InterPro" id="IPR046350">
    <property type="entry name" value="Cystatin_sf"/>
</dbReference>
<name>A0AAV2TA44_CALDB</name>
<accession>A0AAV2TA44</accession>
<reference evidence="1" key="1">
    <citation type="submission" date="2024-06" db="EMBL/GenBank/DDBJ databases">
        <authorList>
            <person name="Liu X."/>
            <person name="Lenzi L."/>
            <person name="Haldenby T S."/>
            <person name="Uol C."/>
        </authorList>
    </citation>
    <scope>NUCLEOTIDE SEQUENCE</scope>
</reference>
<evidence type="ECO:0000313" key="1">
    <source>
        <dbReference type="EMBL" id="CAL5132193.1"/>
    </source>
</evidence>